<evidence type="ECO:0000256" key="1">
    <source>
        <dbReference type="SAM" id="SignalP"/>
    </source>
</evidence>
<evidence type="ECO:0000313" key="3">
    <source>
        <dbReference type="Proteomes" id="UP000261600"/>
    </source>
</evidence>
<evidence type="ECO:0000313" key="2">
    <source>
        <dbReference type="Ensembl" id="ENSMALP00000019403.1"/>
    </source>
</evidence>
<proteinExistence type="predicted"/>
<feature type="chain" id="PRO_5018552572" evidence="1">
    <location>
        <begin position="21"/>
        <end position="64"/>
    </location>
</feature>
<reference evidence="2" key="2">
    <citation type="submission" date="2025-09" db="UniProtKB">
        <authorList>
            <consortium name="Ensembl"/>
        </authorList>
    </citation>
    <scope>IDENTIFICATION</scope>
</reference>
<sequence length="64" mass="7529">MRLYLAVAVLMLAFVAYTEAQEDTLQERFTKFTEQISELSRSMRAKLNWLQERLEELKAKFGGQ</sequence>
<dbReference type="Ensembl" id="ENSMALT00000019788.1">
    <property type="protein sequence ID" value="ENSMALP00000019403.1"/>
    <property type="gene ID" value="ENSMALG00000013548.1"/>
</dbReference>
<keyword evidence="1" id="KW-0732">Signal</keyword>
<dbReference type="AlphaFoldDB" id="A0A3Q3JI92"/>
<feature type="signal peptide" evidence="1">
    <location>
        <begin position="1"/>
        <end position="20"/>
    </location>
</feature>
<keyword evidence="3" id="KW-1185">Reference proteome</keyword>
<organism evidence="2 3">
    <name type="scientific">Monopterus albus</name>
    <name type="common">Swamp eel</name>
    <dbReference type="NCBI Taxonomy" id="43700"/>
    <lineage>
        <taxon>Eukaryota</taxon>
        <taxon>Metazoa</taxon>
        <taxon>Chordata</taxon>
        <taxon>Craniata</taxon>
        <taxon>Vertebrata</taxon>
        <taxon>Euteleostomi</taxon>
        <taxon>Actinopterygii</taxon>
        <taxon>Neopterygii</taxon>
        <taxon>Teleostei</taxon>
        <taxon>Neoteleostei</taxon>
        <taxon>Acanthomorphata</taxon>
        <taxon>Anabantaria</taxon>
        <taxon>Synbranchiformes</taxon>
        <taxon>Synbranchidae</taxon>
        <taxon>Monopterus</taxon>
    </lineage>
</organism>
<dbReference type="STRING" id="43700.ENSMALP00000019403"/>
<protein>
    <submittedName>
        <fullName evidence="2">Uncharacterized protein</fullName>
    </submittedName>
</protein>
<dbReference type="Proteomes" id="UP000261600">
    <property type="component" value="Unplaced"/>
</dbReference>
<name>A0A3Q3JI92_MONAL</name>
<reference evidence="2" key="1">
    <citation type="submission" date="2025-08" db="UniProtKB">
        <authorList>
            <consortium name="Ensembl"/>
        </authorList>
    </citation>
    <scope>IDENTIFICATION</scope>
</reference>
<accession>A0A3Q3JI92</accession>